<evidence type="ECO:0000256" key="6">
    <source>
        <dbReference type="ARBA" id="ARBA00023316"/>
    </source>
</evidence>
<keyword evidence="10" id="KW-1185">Reference proteome</keyword>
<accession>A0ABV4NWM0</accession>
<dbReference type="Proteomes" id="UP001569428">
    <property type="component" value="Unassembled WGS sequence"/>
</dbReference>
<evidence type="ECO:0000256" key="4">
    <source>
        <dbReference type="ARBA" id="ARBA00022960"/>
    </source>
</evidence>
<protein>
    <submittedName>
        <fullName evidence="9">Murein L,D-transpeptidase</fullName>
    </submittedName>
</protein>
<evidence type="ECO:0000256" key="7">
    <source>
        <dbReference type="PROSITE-ProRule" id="PRU01373"/>
    </source>
</evidence>
<comment type="caution">
    <text evidence="9">The sequence shown here is derived from an EMBL/GenBank/DDBJ whole genome shotgun (WGS) entry which is preliminary data.</text>
</comment>
<gene>
    <name evidence="9" type="ORF">ACCI49_02995</name>
</gene>
<reference evidence="9 10" key="1">
    <citation type="submission" date="2024-08" db="EMBL/GenBank/DDBJ databases">
        <authorList>
            <person name="Ishaq N."/>
        </authorList>
    </citation>
    <scope>NUCLEOTIDE SEQUENCE [LARGE SCALE GENOMIC DNA]</scope>
    <source>
        <strain evidence="9 10">DSM 18651</strain>
    </source>
</reference>
<feature type="active site" description="Proton donor/acceptor" evidence="7">
    <location>
        <position position="322"/>
    </location>
</feature>
<evidence type="ECO:0000256" key="5">
    <source>
        <dbReference type="ARBA" id="ARBA00022984"/>
    </source>
</evidence>
<name>A0ABV4NWM0_9GAMM</name>
<evidence type="ECO:0000256" key="1">
    <source>
        <dbReference type="ARBA" id="ARBA00004752"/>
    </source>
</evidence>
<dbReference type="InterPro" id="IPR052905">
    <property type="entry name" value="LD-transpeptidase_YkuD-like"/>
</dbReference>
<dbReference type="Gene3D" id="2.40.440.10">
    <property type="entry name" value="L,D-transpeptidase catalytic domain-like"/>
    <property type="match status" value="1"/>
</dbReference>
<comment type="similarity">
    <text evidence="2">Belongs to the YkuD family.</text>
</comment>
<keyword evidence="4 7" id="KW-0133">Cell shape</keyword>
<dbReference type="SUPFAM" id="SSF141523">
    <property type="entry name" value="L,D-transpeptidase catalytic domain-like"/>
    <property type="match status" value="1"/>
</dbReference>
<dbReference type="Pfam" id="PF03734">
    <property type="entry name" value="YkuD"/>
    <property type="match status" value="1"/>
</dbReference>
<dbReference type="CDD" id="cd16913">
    <property type="entry name" value="YkuD_like"/>
    <property type="match status" value="1"/>
</dbReference>
<evidence type="ECO:0000259" key="8">
    <source>
        <dbReference type="PROSITE" id="PS52029"/>
    </source>
</evidence>
<dbReference type="PANTHER" id="PTHR41533:SF2">
    <property type="entry name" value="BLR7131 PROTEIN"/>
    <property type="match status" value="1"/>
</dbReference>
<sequence>MGAGNFHPHTHISHEAKWQSGVMIAVLVAALGLGVSSVTAAPHAPGDSDSDKNISGTDPFSPYGRQYVLLKEELARYRALAEGDQWKPLPSGQPITPGSRSARVSHLRSLLMLYGDYRPSDFVGADQKSALDADTYDKSLQQAVRRFQRRHGLKDDGLVDERTRSRLNANPAKLARILSANLKRWEQLPKDLGPRYIIVNIPEFNLRLIEGDREQFRMKVVVGKPKHKTPQLATRMTRLEFNPVWRVPPSIALYELLPKGSSALSAKGYRLVNHRGRAVPFTRGNVAGVRRGKVTLQQKGGPGNALGRVKFVIPNRHAIFLHDTNSKHLFKKSQRAFSHGCIRLEKPLKFARMMLEQQNRWNTARIDRALMSGRTHGVELKNPLPVYIAYWTAWVDEHGQLQFRPDIYQRDTPKAGLNRG</sequence>
<keyword evidence="3" id="KW-0808">Transferase</keyword>
<dbReference type="InterPro" id="IPR036366">
    <property type="entry name" value="PGBDSf"/>
</dbReference>
<dbReference type="EMBL" id="JBGMEK010000003">
    <property type="protein sequence ID" value="MFA0809875.1"/>
    <property type="molecule type" value="Genomic_DNA"/>
</dbReference>
<dbReference type="PROSITE" id="PS52029">
    <property type="entry name" value="LD_TPASE"/>
    <property type="match status" value="1"/>
</dbReference>
<evidence type="ECO:0000256" key="3">
    <source>
        <dbReference type="ARBA" id="ARBA00022679"/>
    </source>
</evidence>
<dbReference type="InterPro" id="IPR005490">
    <property type="entry name" value="LD_TPept_cat_dom"/>
</dbReference>
<dbReference type="InterPro" id="IPR036365">
    <property type="entry name" value="PGBD-like_sf"/>
</dbReference>
<dbReference type="InterPro" id="IPR038063">
    <property type="entry name" value="Transpep_catalytic_dom"/>
</dbReference>
<keyword evidence="6 7" id="KW-0961">Cell wall biogenesis/degradation</keyword>
<dbReference type="SUPFAM" id="SSF47090">
    <property type="entry name" value="PGBD-like"/>
    <property type="match status" value="1"/>
</dbReference>
<organism evidence="9 10">
    <name type="scientific">Microbulbifer epialgicus</name>
    <dbReference type="NCBI Taxonomy" id="393907"/>
    <lineage>
        <taxon>Bacteria</taxon>
        <taxon>Pseudomonadati</taxon>
        <taxon>Pseudomonadota</taxon>
        <taxon>Gammaproteobacteria</taxon>
        <taxon>Cellvibrionales</taxon>
        <taxon>Microbulbiferaceae</taxon>
        <taxon>Microbulbifer</taxon>
    </lineage>
</organism>
<keyword evidence="5 7" id="KW-0573">Peptidoglycan synthesis</keyword>
<dbReference type="PANTHER" id="PTHR41533">
    <property type="entry name" value="L,D-TRANSPEPTIDASE HI_1667-RELATED"/>
    <property type="match status" value="1"/>
</dbReference>
<evidence type="ECO:0000313" key="10">
    <source>
        <dbReference type="Proteomes" id="UP001569428"/>
    </source>
</evidence>
<comment type="pathway">
    <text evidence="1 7">Cell wall biogenesis; peptidoglycan biosynthesis.</text>
</comment>
<feature type="active site" description="Nucleophile" evidence="7">
    <location>
        <position position="341"/>
    </location>
</feature>
<evidence type="ECO:0000313" key="9">
    <source>
        <dbReference type="EMBL" id="MFA0809875.1"/>
    </source>
</evidence>
<evidence type="ECO:0000256" key="2">
    <source>
        <dbReference type="ARBA" id="ARBA00005992"/>
    </source>
</evidence>
<proteinExistence type="inferred from homology"/>
<dbReference type="InterPro" id="IPR002477">
    <property type="entry name" value="Peptidoglycan-bd-like"/>
</dbReference>
<dbReference type="RefSeq" id="WP_371837489.1">
    <property type="nucleotide sequence ID" value="NZ_JBGMEK010000003.1"/>
</dbReference>
<dbReference type="Pfam" id="PF01471">
    <property type="entry name" value="PG_binding_1"/>
    <property type="match status" value="1"/>
</dbReference>
<feature type="domain" description="L,D-TPase catalytic" evidence="8">
    <location>
        <begin position="195"/>
        <end position="367"/>
    </location>
</feature>
<dbReference type="Gene3D" id="1.10.101.10">
    <property type="entry name" value="PGBD-like superfamily/PGBD"/>
    <property type="match status" value="1"/>
</dbReference>